<dbReference type="PRINTS" id="PR00077">
    <property type="entry name" value="GPDHDRGNASE"/>
</dbReference>
<comment type="similarity">
    <text evidence="1 10">Belongs to the NAD-dependent glycerol-3-phosphate dehydrogenase family.</text>
</comment>
<dbReference type="HAMAP" id="MF_00394">
    <property type="entry name" value="NAD_Glyc3P_dehydrog"/>
    <property type="match status" value="1"/>
</dbReference>
<keyword evidence="2 10" id="KW-0560">Oxidoreductase</keyword>
<protein>
    <recommendedName>
        <fullName evidence="11">Glycerol-3-phosphate dehydrogenase [NAD(+)]</fullName>
        <ecNumber evidence="11">1.1.1.8</ecNumber>
    </recommendedName>
</protein>
<evidence type="ECO:0000313" key="14">
    <source>
        <dbReference type="EMBL" id="KAI7837256.1"/>
    </source>
</evidence>
<keyword evidence="3 9" id="KW-0520">NAD</keyword>
<dbReference type="Gene3D" id="3.40.50.720">
    <property type="entry name" value="NAD(P)-binding Rossmann-like Domain"/>
    <property type="match status" value="1"/>
</dbReference>
<organism evidence="14 15">
    <name type="scientific">Chlorella ohadii</name>
    <dbReference type="NCBI Taxonomy" id="2649997"/>
    <lineage>
        <taxon>Eukaryota</taxon>
        <taxon>Viridiplantae</taxon>
        <taxon>Chlorophyta</taxon>
        <taxon>core chlorophytes</taxon>
        <taxon>Trebouxiophyceae</taxon>
        <taxon>Chlorellales</taxon>
        <taxon>Chlorellaceae</taxon>
        <taxon>Chlorella clade</taxon>
        <taxon>Chlorella</taxon>
    </lineage>
</organism>
<dbReference type="AlphaFoldDB" id="A0AAD5DJF5"/>
<evidence type="ECO:0000256" key="11">
    <source>
        <dbReference type="RuleBase" id="RU361243"/>
    </source>
</evidence>
<accession>A0AAD5DJF5</accession>
<dbReference type="GO" id="GO:0046168">
    <property type="term" value="P:glycerol-3-phosphate catabolic process"/>
    <property type="evidence" value="ECO:0007669"/>
    <property type="project" value="UniProtKB-UniRule"/>
</dbReference>
<keyword evidence="15" id="KW-1185">Reference proteome</keyword>
<dbReference type="Gene3D" id="1.10.1040.10">
    <property type="entry name" value="N-(1-d-carboxylethyl)-l-norvaline Dehydrogenase, domain 2"/>
    <property type="match status" value="1"/>
</dbReference>
<feature type="binding site" evidence="8">
    <location>
        <position position="125"/>
    </location>
    <ligand>
        <name>substrate</name>
    </ligand>
</feature>
<feature type="binding site" evidence="9">
    <location>
        <position position="160"/>
    </location>
    <ligand>
        <name>NAD(+)</name>
        <dbReference type="ChEBI" id="CHEBI:57540"/>
    </ligand>
</feature>
<dbReference type="GO" id="GO:0005829">
    <property type="term" value="C:cytosol"/>
    <property type="evidence" value="ECO:0007669"/>
    <property type="project" value="TreeGrafter"/>
</dbReference>
<dbReference type="NCBIfam" id="NF000940">
    <property type="entry name" value="PRK00094.1-2"/>
    <property type="match status" value="1"/>
</dbReference>
<dbReference type="GO" id="GO:0020015">
    <property type="term" value="C:glycosome"/>
    <property type="evidence" value="ECO:0007669"/>
    <property type="project" value="UniProtKB-SubCell"/>
</dbReference>
<evidence type="ECO:0000256" key="7">
    <source>
        <dbReference type="PIRSR" id="PIRSR000114-1"/>
    </source>
</evidence>
<evidence type="ECO:0000256" key="9">
    <source>
        <dbReference type="PIRSR" id="PIRSR000114-3"/>
    </source>
</evidence>
<dbReference type="FunFam" id="3.40.50.720:FF:000019">
    <property type="entry name" value="Glycerol-3-phosphate dehydrogenase [NAD(P)+]"/>
    <property type="match status" value="1"/>
</dbReference>
<evidence type="ECO:0000256" key="2">
    <source>
        <dbReference type="ARBA" id="ARBA00023002"/>
    </source>
</evidence>
<evidence type="ECO:0000313" key="15">
    <source>
        <dbReference type="Proteomes" id="UP001205105"/>
    </source>
</evidence>
<dbReference type="GO" id="GO:0051287">
    <property type="term" value="F:NAD binding"/>
    <property type="evidence" value="ECO:0007669"/>
    <property type="project" value="UniProtKB-UniRule"/>
</dbReference>
<feature type="binding site" evidence="9">
    <location>
        <begin position="27"/>
        <end position="32"/>
    </location>
    <ligand>
        <name>NAD(+)</name>
        <dbReference type="ChEBI" id="CHEBI:57540"/>
    </ligand>
</feature>
<dbReference type="InterPro" id="IPR011128">
    <property type="entry name" value="G3P_DH_NAD-dep_N"/>
</dbReference>
<evidence type="ECO:0000256" key="6">
    <source>
        <dbReference type="ARBA" id="ARBA00084116"/>
    </source>
</evidence>
<evidence type="ECO:0000256" key="4">
    <source>
        <dbReference type="ARBA" id="ARBA00048683"/>
    </source>
</evidence>
<feature type="domain" description="Glycerol-3-phosphate dehydrogenase NAD-dependent N-terminal" evidence="12">
    <location>
        <begin position="23"/>
        <end position="180"/>
    </location>
</feature>
<dbReference type="InterPro" id="IPR008927">
    <property type="entry name" value="6-PGluconate_DH-like_C_sf"/>
</dbReference>
<evidence type="ECO:0000256" key="5">
    <source>
        <dbReference type="ARBA" id="ARBA00060503"/>
    </source>
</evidence>
<sequence>MAAAGNGTERTRSTGLSSERTNIGVLGGGAWGTALALHAARMGHDVLLWALEPEVVQQVNEEHENKTYLKGYTLPENLRASGDIRQVASFGEIILMVIPTPFVERTVGQIVEAVRDDSILVSCTKGILNDTLETPNEILKRVLPPRLHNRLAYLSGPSFAAEVAKAIPTAVTIASEDDAVATRVQEMMSTPRFRCYRTNDVTGVELGGALKNVLAIACGISDGLGFGSNGRAALITRGLDELTRLAVSLGASPLTLAGLSGVGDIVLTCTGDLSRNRTVGLRLGKGEKLEDIMATMGGAVAEGVLTSRSAHHLAQRQGIDCPTIEGIYHVIHEGKDPVQVVTENMSRPLKPEVNILVAEAAQRTEVPHTGGS</sequence>
<dbReference type="PANTHER" id="PTHR11728">
    <property type="entry name" value="GLYCEROL-3-PHOSPHATE DEHYDROGENASE"/>
    <property type="match status" value="1"/>
</dbReference>
<evidence type="ECO:0000259" key="13">
    <source>
        <dbReference type="Pfam" id="PF07479"/>
    </source>
</evidence>
<dbReference type="InterPro" id="IPR036291">
    <property type="entry name" value="NAD(P)-bd_dom_sf"/>
</dbReference>
<dbReference type="GO" id="GO:0141152">
    <property type="term" value="F:glycerol-3-phosphate dehydrogenase (NAD+) activity"/>
    <property type="evidence" value="ECO:0007669"/>
    <property type="project" value="UniProtKB-UniRule"/>
</dbReference>
<dbReference type="EC" id="1.1.1.8" evidence="11"/>
<dbReference type="Pfam" id="PF01210">
    <property type="entry name" value="NAD_Gly3P_dh_N"/>
    <property type="match status" value="1"/>
</dbReference>
<dbReference type="InterPro" id="IPR006168">
    <property type="entry name" value="G3P_DH_NAD-dep"/>
</dbReference>
<evidence type="ECO:0000259" key="12">
    <source>
        <dbReference type="Pfam" id="PF01210"/>
    </source>
</evidence>
<dbReference type="NCBIfam" id="NF000942">
    <property type="entry name" value="PRK00094.1-4"/>
    <property type="match status" value="1"/>
</dbReference>
<dbReference type="InterPro" id="IPR013328">
    <property type="entry name" value="6PGD_dom2"/>
</dbReference>
<gene>
    <name evidence="14" type="ORF">COHA_008870</name>
</gene>
<dbReference type="GO" id="GO:0005975">
    <property type="term" value="P:carbohydrate metabolic process"/>
    <property type="evidence" value="ECO:0007669"/>
    <property type="project" value="InterPro"/>
</dbReference>
<name>A0AAD5DJF5_9CHLO</name>
<dbReference type="SUPFAM" id="SSF51735">
    <property type="entry name" value="NAD(P)-binding Rossmann-fold domains"/>
    <property type="match status" value="1"/>
</dbReference>
<dbReference type="Pfam" id="PF07479">
    <property type="entry name" value="NAD_Gly3P_dh_C"/>
    <property type="match status" value="1"/>
</dbReference>
<feature type="active site" description="Proton acceptor" evidence="7">
    <location>
        <position position="211"/>
    </location>
</feature>
<reference evidence="14" key="1">
    <citation type="submission" date="2020-11" db="EMBL/GenBank/DDBJ databases">
        <title>Chlorella ohadii genome sequencing and assembly.</title>
        <authorList>
            <person name="Murik O."/>
            <person name="Treves H."/>
            <person name="Kedem I."/>
            <person name="Shotland Y."/>
            <person name="Kaplan A."/>
        </authorList>
    </citation>
    <scope>NUCLEOTIDE SEQUENCE</scope>
    <source>
        <strain evidence="14">1</strain>
    </source>
</reference>
<dbReference type="FunFam" id="1.10.1040.10:FF:000001">
    <property type="entry name" value="Glycerol-3-phosphate dehydrogenase [NAD(P)+]"/>
    <property type="match status" value="1"/>
</dbReference>
<evidence type="ECO:0000256" key="1">
    <source>
        <dbReference type="ARBA" id="ARBA00011009"/>
    </source>
</evidence>
<dbReference type="Proteomes" id="UP001205105">
    <property type="component" value="Unassembled WGS sequence"/>
</dbReference>
<feature type="binding site" evidence="9">
    <location>
        <position position="102"/>
    </location>
    <ligand>
        <name>NAD(+)</name>
        <dbReference type="ChEBI" id="CHEBI:57540"/>
    </ligand>
</feature>
<evidence type="ECO:0000256" key="8">
    <source>
        <dbReference type="PIRSR" id="PIRSR000114-2"/>
    </source>
</evidence>
<keyword evidence="6" id="KW-0327">Glycosome</keyword>
<dbReference type="SUPFAM" id="SSF48179">
    <property type="entry name" value="6-phosphogluconate dehydrogenase C-terminal domain-like"/>
    <property type="match status" value="1"/>
</dbReference>
<feature type="domain" description="Glycerol-3-phosphate dehydrogenase NAD-dependent C-terminal" evidence="13">
    <location>
        <begin position="200"/>
        <end position="341"/>
    </location>
</feature>
<evidence type="ECO:0000256" key="3">
    <source>
        <dbReference type="ARBA" id="ARBA00023027"/>
    </source>
</evidence>
<feature type="binding site" evidence="9">
    <location>
        <position position="275"/>
    </location>
    <ligand>
        <name>NAD(+)</name>
        <dbReference type="ChEBI" id="CHEBI:57540"/>
    </ligand>
</feature>
<dbReference type="PROSITE" id="PS00957">
    <property type="entry name" value="NAD_G3PDH"/>
    <property type="match status" value="1"/>
</dbReference>
<comment type="caution">
    <text evidence="14">The sequence shown here is derived from an EMBL/GenBank/DDBJ whole genome shotgun (WGS) entry which is preliminary data.</text>
</comment>
<comment type="catalytic activity">
    <reaction evidence="4 11">
        <text>sn-glycerol 3-phosphate + NAD(+) = dihydroxyacetone phosphate + NADH + H(+)</text>
        <dbReference type="Rhea" id="RHEA:11092"/>
        <dbReference type="ChEBI" id="CHEBI:15378"/>
        <dbReference type="ChEBI" id="CHEBI:57540"/>
        <dbReference type="ChEBI" id="CHEBI:57597"/>
        <dbReference type="ChEBI" id="CHEBI:57642"/>
        <dbReference type="ChEBI" id="CHEBI:57945"/>
        <dbReference type="EC" id="1.1.1.8"/>
    </reaction>
</comment>
<dbReference type="EMBL" id="JADXDR010000158">
    <property type="protein sequence ID" value="KAI7837256.1"/>
    <property type="molecule type" value="Genomic_DNA"/>
</dbReference>
<evidence type="ECO:0000256" key="10">
    <source>
        <dbReference type="RuleBase" id="RU000437"/>
    </source>
</evidence>
<feature type="binding site" evidence="8">
    <location>
        <begin position="275"/>
        <end position="276"/>
    </location>
    <ligand>
        <name>substrate</name>
    </ligand>
</feature>
<dbReference type="InterPro" id="IPR006109">
    <property type="entry name" value="G3P_DH_NAD-dep_C"/>
</dbReference>
<comment type="subcellular location">
    <subcellularLocation>
        <location evidence="5">Glycosome</location>
    </subcellularLocation>
</comment>
<proteinExistence type="inferred from homology"/>
<dbReference type="PIRSF" id="PIRSF000114">
    <property type="entry name" value="Glycerol-3-P_dh"/>
    <property type="match status" value="1"/>
</dbReference>
<dbReference type="PANTHER" id="PTHR11728:SF1">
    <property type="entry name" value="GLYCEROL-3-PHOSPHATE DEHYDROGENASE [NAD(+)] 2, CHLOROPLASTIC"/>
    <property type="match status" value="1"/>
</dbReference>